<protein>
    <submittedName>
        <fullName evidence="1">Uncharacterized protein</fullName>
    </submittedName>
</protein>
<dbReference type="AlphaFoldDB" id="A0A6C0BKE1"/>
<proteinExistence type="predicted"/>
<dbReference type="EMBL" id="MN739166">
    <property type="protein sequence ID" value="QHS91878.1"/>
    <property type="molecule type" value="Genomic_DNA"/>
</dbReference>
<sequence>MDSFLKKAQTPVHFTYLGIGTNPHTTTVDALTDAWDQLMPVFVRDQLRRRQKVRVFHIDPQFKYNLEFLREYFATRFPRLTYDGEYNWTSSTLDVHVSDSSFYHNNKYDTNNDDPFLLELSEICLNTGSRLVVQEFTGHILIPTFKECFASTTRPSLFKKKILFDITYGNASCMTDLTKHSPLYDKNGDFINFALCTYDEIKGLIDLKRTDLNTLIIPYFKKAFIHSLEYHHVNYRRRVNGDICMNKSELYEETASSSLIMGTLQEELRMSFDVLRLLDLVDEEKNASFIRLMDSYPRVNMYDWNTEVKKLF</sequence>
<reference evidence="1" key="1">
    <citation type="journal article" date="2020" name="Nature">
        <title>Giant virus diversity and host interactions through global metagenomics.</title>
        <authorList>
            <person name="Schulz F."/>
            <person name="Roux S."/>
            <person name="Paez-Espino D."/>
            <person name="Jungbluth S."/>
            <person name="Walsh D.A."/>
            <person name="Denef V.J."/>
            <person name="McMahon K.D."/>
            <person name="Konstantinidis K.T."/>
            <person name="Eloe-Fadrosh E.A."/>
            <person name="Kyrpides N.C."/>
            <person name="Woyke T."/>
        </authorList>
    </citation>
    <scope>NUCLEOTIDE SEQUENCE</scope>
    <source>
        <strain evidence="1">GVMAG-M-3300013285-6</strain>
    </source>
</reference>
<organism evidence="1">
    <name type="scientific">viral metagenome</name>
    <dbReference type="NCBI Taxonomy" id="1070528"/>
    <lineage>
        <taxon>unclassified sequences</taxon>
        <taxon>metagenomes</taxon>
        <taxon>organismal metagenomes</taxon>
    </lineage>
</organism>
<name>A0A6C0BKE1_9ZZZZ</name>
<accession>A0A6C0BKE1</accession>
<evidence type="ECO:0000313" key="1">
    <source>
        <dbReference type="EMBL" id="QHS91878.1"/>
    </source>
</evidence>